<dbReference type="EMBL" id="BEHT01000017">
    <property type="protein sequence ID" value="GBC98912.1"/>
    <property type="molecule type" value="Genomic_DNA"/>
</dbReference>
<dbReference type="SUPFAM" id="SSF54285">
    <property type="entry name" value="MoaD/ThiS"/>
    <property type="match status" value="1"/>
</dbReference>
<proteinExistence type="predicted"/>
<organism evidence="1 2">
    <name type="scientific">Candidatus Fervidibacter japonicus</name>
    <dbReference type="NCBI Taxonomy" id="2035412"/>
    <lineage>
        <taxon>Bacteria</taxon>
        <taxon>Candidatus Fervidibacterota</taxon>
        <taxon>Candidatus Fervidibacter</taxon>
    </lineage>
</organism>
<dbReference type="AlphaFoldDB" id="A0A2H5XCK4"/>
<evidence type="ECO:0008006" key="3">
    <source>
        <dbReference type="Google" id="ProtNLM"/>
    </source>
</evidence>
<sequence>MPISALNLFVRQLPHPTLTSLGVAKDCQNYCGDATMRVKVKLFGPLLERLPPENRRMPLELELPDGATVNAVVEALGIGDVGAVILVNDQEAHRGKHLNDGDVVSFFPPLAGG</sequence>
<name>A0A2H5XCK4_9BACT</name>
<reference evidence="2" key="1">
    <citation type="submission" date="2017-09" db="EMBL/GenBank/DDBJ databases">
        <title>Metaegenomics of thermophilic ammonia-oxidizing enrichment culture.</title>
        <authorList>
            <person name="Kato S."/>
            <person name="Suzuki K."/>
        </authorList>
    </citation>
    <scope>NUCLEOTIDE SEQUENCE [LARGE SCALE GENOMIC DNA]</scope>
</reference>
<dbReference type="Pfam" id="PF02597">
    <property type="entry name" value="ThiS"/>
    <property type="match status" value="1"/>
</dbReference>
<dbReference type="CDD" id="cd17040">
    <property type="entry name" value="Ubl_MoaD_like"/>
    <property type="match status" value="1"/>
</dbReference>
<dbReference type="Proteomes" id="UP000236173">
    <property type="component" value="Unassembled WGS sequence"/>
</dbReference>
<comment type="caution">
    <text evidence="1">The sequence shown here is derived from an EMBL/GenBank/DDBJ whole genome shotgun (WGS) entry which is preliminary data.</text>
</comment>
<evidence type="ECO:0000313" key="1">
    <source>
        <dbReference type="EMBL" id="GBC98912.1"/>
    </source>
</evidence>
<dbReference type="Gene3D" id="3.10.20.30">
    <property type="match status" value="1"/>
</dbReference>
<protein>
    <recommendedName>
        <fullName evidence="3">Molybdopterin synthase sulfur carrier subunit</fullName>
    </recommendedName>
</protein>
<gene>
    <name evidence="1" type="ORF">HRbin17_01431</name>
</gene>
<dbReference type="InterPro" id="IPR003749">
    <property type="entry name" value="ThiS/MoaD-like"/>
</dbReference>
<accession>A0A2H5XCK4</accession>
<dbReference type="InterPro" id="IPR012675">
    <property type="entry name" value="Beta-grasp_dom_sf"/>
</dbReference>
<evidence type="ECO:0000313" key="2">
    <source>
        <dbReference type="Proteomes" id="UP000236173"/>
    </source>
</evidence>
<dbReference type="InterPro" id="IPR016155">
    <property type="entry name" value="Mopterin_synth/thiamin_S_b"/>
</dbReference>